<feature type="compositionally biased region" description="Polar residues" evidence="7">
    <location>
        <begin position="17"/>
        <end position="26"/>
    </location>
</feature>
<keyword evidence="3" id="KW-1003">Cell membrane</keyword>
<comment type="subcellular location">
    <subcellularLocation>
        <location evidence="1">Cell membrane</location>
        <topology evidence="1">Multi-pass membrane protein</topology>
    </subcellularLocation>
</comment>
<feature type="transmembrane region" description="Helical" evidence="8">
    <location>
        <begin position="468"/>
        <end position="490"/>
    </location>
</feature>
<feature type="transmembrane region" description="Helical" evidence="8">
    <location>
        <begin position="405"/>
        <end position="427"/>
    </location>
</feature>
<keyword evidence="2" id="KW-0813">Transport</keyword>
<dbReference type="Gene3D" id="1.20.1250.20">
    <property type="entry name" value="MFS general substrate transporter like domains"/>
    <property type="match status" value="1"/>
</dbReference>
<dbReference type="RefSeq" id="WP_380540354.1">
    <property type="nucleotide sequence ID" value="NZ_JBHFAB010000022.1"/>
</dbReference>
<dbReference type="Proteomes" id="UP001592531">
    <property type="component" value="Unassembled WGS sequence"/>
</dbReference>
<evidence type="ECO:0000313" key="11">
    <source>
        <dbReference type="Proteomes" id="UP001592531"/>
    </source>
</evidence>
<feature type="transmembrane region" description="Helical" evidence="8">
    <location>
        <begin position="352"/>
        <end position="372"/>
    </location>
</feature>
<evidence type="ECO:0000256" key="8">
    <source>
        <dbReference type="SAM" id="Phobius"/>
    </source>
</evidence>
<proteinExistence type="predicted"/>
<sequence length="526" mass="55549">MPAQTGDTTRRIRPNDHTSTTSNAVSPATEADTADAPLLNDTVVPVDDDPDERTAAEASPEAAASATAPGEASEASRGELQGEPREGQLQGESTERKRGMFSALGNRNYRYFFIGQVVSNSGTWVQRIAQDWLVLSITGSAFAVGVTTAMQFLPMLLFGLFGGVLADRFPKRQLLIATQATMGLLAAGLAVLTLTGHVQVWHIYLFAFALGLVTVVDNPTRQTFVSEMVGKKDLGNAVSLNAANFQTARLIGPAIAGALMAAVGAGYAFAVNAFSFGAVILGLLAMRGAELHRTPRLPREKGQLRAGLHYVAGRPDLIWPIVLVGFVGTFGFNFATILSAFAYSVFHVGPGLYGLLNTAMAIGSLAGALLAARRSRPRLRLLVGVGLAFGILESVSALSPDYWSFAALLTLVGLFGVTLNTAANSLIQLRTDPAMRGRVMSLFMMVFAGGTPLGAPLVGWITEQYGPRVGLLVCGLVSAAAAAVIGVVLARIGNLRLRLDLHRGPEHQLLAFVPRQRGELDVATVA</sequence>
<dbReference type="EMBL" id="JBHFAB010000022">
    <property type="protein sequence ID" value="MFC1419992.1"/>
    <property type="molecule type" value="Genomic_DNA"/>
</dbReference>
<feature type="transmembrane region" description="Helical" evidence="8">
    <location>
        <begin position="267"/>
        <end position="286"/>
    </location>
</feature>
<feature type="transmembrane region" description="Helical" evidence="8">
    <location>
        <begin position="317"/>
        <end position="346"/>
    </location>
</feature>
<feature type="transmembrane region" description="Helical" evidence="8">
    <location>
        <begin position="174"/>
        <end position="194"/>
    </location>
</feature>
<feature type="transmembrane region" description="Helical" evidence="8">
    <location>
        <begin position="439"/>
        <end position="462"/>
    </location>
</feature>
<dbReference type="Pfam" id="PF05977">
    <property type="entry name" value="MFS_3"/>
    <property type="match status" value="1"/>
</dbReference>
<feature type="compositionally biased region" description="Low complexity" evidence="7">
    <location>
        <begin position="56"/>
        <end position="73"/>
    </location>
</feature>
<feature type="region of interest" description="Disordered" evidence="7">
    <location>
        <begin position="1"/>
        <end position="96"/>
    </location>
</feature>
<dbReference type="InterPro" id="IPR020846">
    <property type="entry name" value="MFS_dom"/>
</dbReference>
<organism evidence="10 11">
    <name type="scientific">Streptacidiphilus cavernicola</name>
    <dbReference type="NCBI Taxonomy" id="3342716"/>
    <lineage>
        <taxon>Bacteria</taxon>
        <taxon>Bacillati</taxon>
        <taxon>Actinomycetota</taxon>
        <taxon>Actinomycetes</taxon>
        <taxon>Kitasatosporales</taxon>
        <taxon>Streptomycetaceae</taxon>
        <taxon>Streptacidiphilus</taxon>
    </lineage>
</organism>
<evidence type="ECO:0000313" key="10">
    <source>
        <dbReference type="EMBL" id="MFC1419992.1"/>
    </source>
</evidence>
<dbReference type="PANTHER" id="PTHR23513:SF11">
    <property type="entry name" value="STAPHYLOFERRIN A TRANSPORTER"/>
    <property type="match status" value="1"/>
</dbReference>
<dbReference type="PANTHER" id="PTHR23513">
    <property type="entry name" value="INTEGRAL MEMBRANE EFFLUX PROTEIN-RELATED"/>
    <property type="match status" value="1"/>
</dbReference>
<feature type="transmembrane region" description="Helical" evidence="8">
    <location>
        <begin position="132"/>
        <end position="162"/>
    </location>
</feature>
<evidence type="ECO:0000256" key="4">
    <source>
        <dbReference type="ARBA" id="ARBA00022692"/>
    </source>
</evidence>
<evidence type="ECO:0000256" key="5">
    <source>
        <dbReference type="ARBA" id="ARBA00022989"/>
    </source>
</evidence>
<evidence type="ECO:0000256" key="6">
    <source>
        <dbReference type="ARBA" id="ARBA00023136"/>
    </source>
</evidence>
<feature type="domain" description="Major facilitator superfamily (MFS) profile" evidence="9">
    <location>
        <begin position="108"/>
        <end position="498"/>
    </location>
</feature>
<evidence type="ECO:0000256" key="2">
    <source>
        <dbReference type="ARBA" id="ARBA00022448"/>
    </source>
</evidence>
<dbReference type="InterPro" id="IPR010290">
    <property type="entry name" value="TM_effector"/>
</dbReference>
<dbReference type="SUPFAM" id="SSF103473">
    <property type="entry name" value="MFS general substrate transporter"/>
    <property type="match status" value="1"/>
</dbReference>
<comment type="caution">
    <text evidence="10">The sequence shown here is derived from an EMBL/GenBank/DDBJ whole genome shotgun (WGS) entry which is preliminary data.</text>
</comment>
<keyword evidence="5 8" id="KW-1133">Transmembrane helix</keyword>
<keyword evidence="6 8" id="KW-0472">Membrane</keyword>
<feature type="compositionally biased region" description="Basic and acidic residues" evidence="7">
    <location>
        <begin position="74"/>
        <end position="86"/>
    </location>
</feature>
<keyword evidence="11" id="KW-1185">Reference proteome</keyword>
<accession>A0ABV6W2M1</accession>
<reference evidence="10 11" key="1">
    <citation type="submission" date="2024-09" db="EMBL/GenBank/DDBJ databases">
        <authorList>
            <person name="Lee S.D."/>
        </authorList>
    </citation>
    <scope>NUCLEOTIDE SEQUENCE [LARGE SCALE GENOMIC DNA]</scope>
    <source>
        <strain evidence="10 11">N8-3</strain>
    </source>
</reference>
<dbReference type="CDD" id="cd06173">
    <property type="entry name" value="MFS_MefA_like"/>
    <property type="match status" value="1"/>
</dbReference>
<evidence type="ECO:0000256" key="3">
    <source>
        <dbReference type="ARBA" id="ARBA00022475"/>
    </source>
</evidence>
<feature type="transmembrane region" description="Helical" evidence="8">
    <location>
        <begin position="379"/>
        <end position="399"/>
    </location>
</feature>
<keyword evidence="4 8" id="KW-0812">Transmembrane</keyword>
<protein>
    <submittedName>
        <fullName evidence="10">MFS transporter</fullName>
    </submittedName>
</protein>
<dbReference type="PROSITE" id="PS50850">
    <property type="entry name" value="MFS"/>
    <property type="match status" value="1"/>
</dbReference>
<name>A0ABV6W2M1_9ACTN</name>
<gene>
    <name evidence="10" type="ORF">ACEZDE_25620</name>
</gene>
<evidence type="ECO:0000259" key="9">
    <source>
        <dbReference type="PROSITE" id="PS50850"/>
    </source>
</evidence>
<dbReference type="InterPro" id="IPR036259">
    <property type="entry name" value="MFS_trans_sf"/>
</dbReference>
<feature type="transmembrane region" description="Helical" evidence="8">
    <location>
        <begin position="200"/>
        <end position="217"/>
    </location>
</feature>
<evidence type="ECO:0000256" key="1">
    <source>
        <dbReference type="ARBA" id="ARBA00004651"/>
    </source>
</evidence>
<evidence type="ECO:0000256" key="7">
    <source>
        <dbReference type="SAM" id="MobiDB-lite"/>
    </source>
</evidence>